<evidence type="ECO:0000256" key="1">
    <source>
        <dbReference type="ARBA" id="ARBA00001436"/>
    </source>
</evidence>
<keyword evidence="8" id="KW-0325">Glycoprotein</keyword>
<keyword evidence="6" id="KW-1133">Transmembrane helix</keyword>
<evidence type="ECO:0000259" key="17">
    <source>
        <dbReference type="PROSITE" id="PS50125"/>
    </source>
</evidence>
<dbReference type="Gene3D" id="1.10.510.10">
    <property type="entry name" value="Transferase(Phosphotransferase) domain 1"/>
    <property type="match status" value="1"/>
</dbReference>
<dbReference type="Gene3D" id="3.40.50.2300">
    <property type="match status" value="2"/>
</dbReference>
<dbReference type="InterPro" id="IPR001054">
    <property type="entry name" value="A/G_cyclase"/>
</dbReference>
<dbReference type="EMBL" id="OW152822">
    <property type="protein sequence ID" value="CAH2038025.1"/>
    <property type="molecule type" value="Genomic_DNA"/>
</dbReference>
<evidence type="ECO:0000256" key="3">
    <source>
        <dbReference type="ARBA" id="ARBA00012202"/>
    </source>
</evidence>
<dbReference type="PROSITE" id="PS50011">
    <property type="entry name" value="PROTEIN_KINASE_DOM"/>
    <property type="match status" value="1"/>
</dbReference>
<dbReference type="InterPro" id="IPR028082">
    <property type="entry name" value="Peripla_BP_I"/>
</dbReference>
<dbReference type="InterPro" id="IPR001828">
    <property type="entry name" value="ANF_lig-bd_rcpt"/>
</dbReference>
<accession>A0ABN8HNN3</accession>
<dbReference type="PANTHER" id="PTHR11920:SF501">
    <property type="entry name" value="GUANYLATE CYCLASE 32E"/>
    <property type="match status" value="1"/>
</dbReference>
<dbReference type="Proteomes" id="UP000837857">
    <property type="component" value="Chromosome 10"/>
</dbReference>
<keyword evidence="13" id="KW-0175">Coiled coil</keyword>
<dbReference type="InterPro" id="IPR029787">
    <property type="entry name" value="Nucleotide_cyclase"/>
</dbReference>
<keyword evidence="7" id="KW-0472">Membrane</keyword>
<feature type="non-terminal residue" evidence="18">
    <location>
        <position position="1"/>
    </location>
</feature>
<evidence type="ECO:0000256" key="10">
    <source>
        <dbReference type="ARBA" id="ARBA00023293"/>
    </source>
</evidence>
<reference evidence="18" key="1">
    <citation type="submission" date="2022-03" db="EMBL/GenBank/DDBJ databases">
        <authorList>
            <person name="Martin H S."/>
        </authorList>
    </citation>
    <scope>NUCLEOTIDE SEQUENCE</scope>
</reference>
<keyword evidence="9 11" id="KW-0456">Lyase</keyword>
<feature type="domain" description="Protein kinase" evidence="16">
    <location>
        <begin position="659"/>
        <end position="938"/>
    </location>
</feature>
<dbReference type="Pfam" id="PF07714">
    <property type="entry name" value="PK_Tyr_Ser-Thr"/>
    <property type="match status" value="1"/>
</dbReference>
<evidence type="ECO:0000256" key="8">
    <source>
        <dbReference type="ARBA" id="ARBA00023180"/>
    </source>
</evidence>
<evidence type="ECO:0000256" key="2">
    <source>
        <dbReference type="ARBA" id="ARBA00004479"/>
    </source>
</evidence>
<evidence type="ECO:0000256" key="14">
    <source>
        <dbReference type="SAM" id="MobiDB-lite"/>
    </source>
</evidence>
<protein>
    <recommendedName>
        <fullName evidence="3 12">Guanylate cyclase</fullName>
        <ecNumber evidence="3 12">4.6.1.2</ecNumber>
    </recommendedName>
</protein>
<dbReference type="Gene3D" id="3.30.70.1230">
    <property type="entry name" value="Nucleotide cyclase"/>
    <property type="match status" value="1"/>
</dbReference>
<dbReference type="SUPFAM" id="SSF53822">
    <property type="entry name" value="Periplasmic binding protein-like I"/>
    <property type="match status" value="1"/>
</dbReference>
<comment type="subcellular location">
    <subcellularLocation>
        <location evidence="2">Membrane</location>
        <topology evidence="2">Single-pass type I membrane protein</topology>
    </subcellularLocation>
</comment>
<evidence type="ECO:0000256" key="4">
    <source>
        <dbReference type="ARBA" id="ARBA00022692"/>
    </source>
</evidence>
<feature type="region of interest" description="Disordered" evidence="14">
    <location>
        <begin position="67"/>
        <end position="100"/>
    </location>
</feature>
<feature type="domain" description="Guanylate cyclase" evidence="17">
    <location>
        <begin position="1006"/>
        <end position="1135"/>
    </location>
</feature>
<evidence type="ECO:0000256" key="7">
    <source>
        <dbReference type="ARBA" id="ARBA00023136"/>
    </source>
</evidence>
<evidence type="ECO:0000259" key="16">
    <source>
        <dbReference type="PROSITE" id="PS50011"/>
    </source>
</evidence>
<dbReference type="PANTHER" id="PTHR11920">
    <property type="entry name" value="GUANYLYL CYCLASE"/>
    <property type="match status" value="1"/>
</dbReference>
<gene>
    <name evidence="18" type="ORF">IPOD504_LOCUS1421</name>
</gene>
<keyword evidence="10 12" id="KW-0141">cGMP biosynthesis</keyword>
<sequence length="1268" mass="139027">MASIKAFAYIFALLIHSVSVKFILNEIKYDSEVEDGNYTSVSDDSLTSNIDFGTNVTHLDMLNDATKDEQMDTSDDVTKDRQSNTSVESTKDRGPLNPGKCVIDHTDDGPVFETNSLKSIYLNNIHSSVTANLIEDNVSIESIESNGVSLSEVARGDCGGAKVCSHVNGNWSDKSTIMIGFLSAYGYSQTVLGALPLAVAAVNREPSLLPGLRLRFLAADIGRPRPPLPLDKDSLSLRVMTQMRDLGVVAFFGLDGTCLTEARLAAAWNLPLISHKCAGAHGSREAGGLGATFARTLPPAHKVSKSVVALLKAYGWSKFAIVAGDEHTAAGQQMDAIKELSQINGLTITAEHRFTDYLPHKSEHIEKIVDQTYDKTRIYVFLGEHVALVDFVSVLRRRGLLDAGEYAVVAVDDEIYDPSTAAITHADHLIQNSSKDILAFRAVLKLTPSYPTNPHYPRLCRMIRELSAASPFCVPNYHKLFEDASVPIEAAHLYDAVTIWARAATAAMRNGLPATDGATLMKLLRPTTYRSLQGFDVNMDSAGDAEGNFSVIGLVEDHSAPGGWSAQPVAAFRYANTTDPLPELVGGNRIAWIGGEPPIAEPVCGFDGSGCSLPQDPGVLSAAAAVAAAAILAAALLLRHYRYEQKLASVLWKIEAKDLTFISGCGDAKASIPQEVDTRRAHTTIALYRGNIVAVKRLKKKSIDVTRAIKKELKQIRELRHENLTAFVGVCVESGSACVVTAYCSRGSLARVLADRDLLLDDMFVAKLVADLLRGLTYLHDSPLVSHGNLTSSNCLVDSHWVLQITDYGLHTLKSGCMETEDPIRMERRMLWRAPELLRDCNPPPWGSQKGDVYSFGIILYEILGRNGPWGDTNLTNAEIIGRVRHPIGGVLFRPPLGGLVARPSVLAVLNACWSERPDRRPDLRLVWLRLKDMHAGMKTNTFDNMLAMMEKYASNLEALVEEKTKQLTQEKRRTEDLLNRSLPRTVAEAFKRGEPVQAESFDSVTIYFSDIVDFSSLAAKSTPMQVVDVLNDLYTCCDAIISYYNVYKVEPVSDAYMVVGGLPERSSKHAAEVASLALHLLDEVPQIRFRHDPSARLNIRIGIHSGPCSAGVVGYKLPRYCLFGDTVNIAARMESMSDPQKIHVSHDTYIMLRKYGGYHFKERGVVHVKGRGEMKTWWLVGEDHERRKEPFYRFQPGLSRSTVGSSYGETSWGQERSILNIRDRARLSCGGSLGPGSALSSPGPPACACFIPQRDHHSAPAVTFCED</sequence>
<keyword evidence="5" id="KW-0547">Nucleotide-binding</keyword>
<name>A0ABN8HNN3_9NEOP</name>
<dbReference type="SUPFAM" id="SSF55073">
    <property type="entry name" value="Nucleotide cyclase"/>
    <property type="match status" value="1"/>
</dbReference>
<evidence type="ECO:0000256" key="6">
    <source>
        <dbReference type="ARBA" id="ARBA00022989"/>
    </source>
</evidence>
<evidence type="ECO:0000256" key="12">
    <source>
        <dbReference type="RuleBase" id="RU003431"/>
    </source>
</evidence>
<keyword evidence="19" id="KW-1185">Reference proteome</keyword>
<evidence type="ECO:0000313" key="19">
    <source>
        <dbReference type="Proteomes" id="UP000837857"/>
    </source>
</evidence>
<proteinExistence type="inferred from homology"/>
<dbReference type="SMART" id="SM00044">
    <property type="entry name" value="CYCc"/>
    <property type="match status" value="1"/>
</dbReference>
<dbReference type="PROSITE" id="PS50125">
    <property type="entry name" value="GUANYLATE_CYCLASE_2"/>
    <property type="match status" value="1"/>
</dbReference>
<evidence type="ECO:0000256" key="13">
    <source>
        <dbReference type="SAM" id="Coils"/>
    </source>
</evidence>
<dbReference type="EC" id="4.6.1.2" evidence="3 12"/>
<dbReference type="InterPro" id="IPR050401">
    <property type="entry name" value="Cyclic_nucleotide_synthase"/>
</dbReference>
<dbReference type="Gene3D" id="6.10.250.780">
    <property type="match status" value="1"/>
</dbReference>
<keyword evidence="15" id="KW-0732">Signal</keyword>
<evidence type="ECO:0000256" key="5">
    <source>
        <dbReference type="ARBA" id="ARBA00022741"/>
    </source>
</evidence>
<dbReference type="Pfam" id="PF01094">
    <property type="entry name" value="ANF_receptor"/>
    <property type="match status" value="1"/>
</dbReference>
<feature type="coiled-coil region" evidence="13">
    <location>
        <begin position="954"/>
        <end position="981"/>
    </location>
</feature>
<dbReference type="InterPro" id="IPR001245">
    <property type="entry name" value="Ser-Thr/Tyr_kinase_cat_dom"/>
</dbReference>
<feature type="compositionally biased region" description="Basic and acidic residues" evidence="14">
    <location>
        <begin position="67"/>
        <end position="82"/>
    </location>
</feature>
<dbReference type="InterPro" id="IPR000719">
    <property type="entry name" value="Prot_kinase_dom"/>
</dbReference>
<dbReference type="CDD" id="cd06370">
    <property type="entry name" value="PBP1_SAP_GC-like"/>
    <property type="match status" value="1"/>
</dbReference>
<dbReference type="InterPro" id="IPR011009">
    <property type="entry name" value="Kinase-like_dom_sf"/>
</dbReference>
<evidence type="ECO:0000256" key="11">
    <source>
        <dbReference type="RuleBase" id="RU000405"/>
    </source>
</evidence>
<dbReference type="Pfam" id="PF00211">
    <property type="entry name" value="Guanylate_cyc"/>
    <property type="match status" value="1"/>
</dbReference>
<organism evidence="18 19">
    <name type="scientific">Iphiclides podalirius</name>
    <name type="common">scarce swallowtail</name>
    <dbReference type="NCBI Taxonomy" id="110791"/>
    <lineage>
        <taxon>Eukaryota</taxon>
        <taxon>Metazoa</taxon>
        <taxon>Ecdysozoa</taxon>
        <taxon>Arthropoda</taxon>
        <taxon>Hexapoda</taxon>
        <taxon>Insecta</taxon>
        <taxon>Pterygota</taxon>
        <taxon>Neoptera</taxon>
        <taxon>Endopterygota</taxon>
        <taxon>Lepidoptera</taxon>
        <taxon>Glossata</taxon>
        <taxon>Ditrysia</taxon>
        <taxon>Papilionoidea</taxon>
        <taxon>Papilionidae</taxon>
        <taxon>Papilioninae</taxon>
        <taxon>Iphiclides</taxon>
    </lineage>
</organism>
<evidence type="ECO:0000313" key="18">
    <source>
        <dbReference type="EMBL" id="CAH2038025.1"/>
    </source>
</evidence>
<comment type="similarity">
    <text evidence="11">Belongs to the adenylyl cyclase class-4/guanylyl cyclase family.</text>
</comment>
<evidence type="ECO:0000256" key="15">
    <source>
        <dbReference type="SAM" id="SignalP"/>
    </source>
</evidence>
<dbReference type="SUPFAM" id="SSF56112">
    <property type="entry name" value="Protein kinase-like (PK-like)"/>
    <property type="match status" value="1"/>
</dbReference>
<evidence type="ECO:0000256" key="9">
    <source>
        <dbReference type="ARBA" id="ARBA00023239"/>
    </source>
</evidence>
<dbReference type="InterPro" id="IPR018297">
    <property type="entry name" value="A/G_cyclase_CS"/>
</dbReference>
<dbReference type="CDD" id="cd07302">
    <property type="entry name" value="CHD"/>
    <property type="match status" value="1"/>
</dbReference>
<dbReference type="PROSITE" id="PS00452">
    <property type="entry name" value="GUANYLATE_CYCLASE_1"/>
    <property type="match status" value="1"/>
</dbReference>
<comment type="catalytic activity">
    <reaction evidence="1 12">
        <text>GTP = 3',5'-cyclic GMP + diphosphate</text>
        <dbReference type="Rhea" id="RHEA:13665"/>
        <dbReference type="ChEBI" id="CHEBI:33019"/>
        <dbReference type="ChEBI" id="CHEBI:37565"/>
        <dbReference type="ChEBI" id="CHEBI:57746"/>
        <dbReference type="EC" id="4.6.1.2"/>
    </reaction>
</comment>
<feature type="chain" id="PRO_5046294821" description="Guanylate cyclase" evidence="15">
    <location>
        <begin position="21"/>
        <end position="1268"/>
    </location>
</feature>
<feature type="signal peptide" evidence="15">
    <location>
        <begin position="1"/>
        <end position="20"/>
    </location>
</feature>
<keyword evidence="4" id="KW-0812">Transmembrane</keyword>